<gene>
    <name evidence="1" type="ORF">DVR12_22830</name>
</gene>
<keyword evidence="2" id="KW-1185">Reference proteome</keyword>
<dbReference type="Proteomes" id="UP000260644">
    <property type="component" value="Unassembled WGS sequence"/>
</dbReference>
<dbReference type="RefSeq" id="WP_116978126.1">
    <property type="nucleotide sequence ID" value="NZ_QPMM01000013.1"/>
</dbReference>
<organism evidence="1 2">
    <name type="scientific">Chitinophaga silvatica</name>
    <dbReference type="NCBI Taxonomy" id="2282649"/>
    <lineage>
        <taxon>Bacteria</taxon>
        <taxon>Pseudomonadati</taxon>
        <taxon>Bacteroidota</taxon>
        <taxon>Chitinophagia</taxon>
        <taxon>Chitinophagales</taxon>
        <taxon>Chitinophagaceae</taxon>
        <taxon>Chitinophaga</taxon>
    </lineage>
</organism>
<protein>
    <submittedName>
        <fullName evidence="1">Uncharacterized protein</fullName>
    </submittedName>
</protein>
<dbReference type="EMBL" id="QPMM01000013">
    <property type="protein sequence ID" value="RFS19472.1"/>
    <property type="molecule type" value="Genomic_DNA"/>
</dbReference>
<dbReference type="OrthoDB" id="9800162at2"/>
<evidence type="ECO:0000313" key="2">
    <source>
        <dbReference type="Proteomes" id="UP000260644"/>
    </source>
</evidence>
<comment type="caution">
    <text evidence="1">The sequence shown here is derived from an EMBL/GenBank/DDBJ whole genome shotgun (WGS) entry which is preliminary data.</text>
</comment>
<proteinExistence type="predicted"/>
<sequence>MSYLHDPRFVFTGDFQSDVSTVNNDVRHYDNDSFEARFQQPEDLPTYNGWWNPVGGANFRFLNCTVKEGYLPDGKVMKNQKDDLLIGLPVTGSPDRPNGKMLDLDPQMQIVSAIYGVKVRLSTAEGELLLEGEISPVGFRDINRRQYPNNASDTDYNRNRQPSGASFTSVLENLQWGEKASQSPILSAMKSASPTRLSINLNTYGYYYTHVDGRFALGRVLGSISPYIQDEPFYFPATRRLYGTVNAPASTSTYFLYSNFIVDEKRNRLTLDLGNSYPTNGPLGDINQNFSDIIIAVSRVPVDIEMSNTQKYSISPQAVEPIISISPDKNWLDTTGGIVTIPLTKEIMTLLQNNQLLLLKQESGVLVIYGRESRGGYYMRADQNIFRLDPENSLSTTFYAYRYGKPIPNANIGITLMDPLDDQGGGPPSDPNPPTAKIPPINVPVGKITYPSTLKTGANGKIDATLTAIGDPGNFREYVEGQIYLYPYTLNGVPYFDQCSEDFLCVHLRDKYDVPANPTWTDVAHIWLQFGNLYPIMSKHIMDMSKMDDIIRHKDILLFAFTRDFNDPVYMPVTRDLSKNKMDTLIKWLKDPKPGKVLANARALQGFRAPEEADKVRINKQLSAQLQKATLQKSMPAEALPQVGTDAAETILEIQSNN</sequence>
<reference evidence="1 2" key="1">
    <citation type="submission" date="2018-07" db="EMBL/GenBank/DDBJ databases">
        <title>Chitinophaga K2CV101002-2 sp. nov., isolated from a monsoon evergreen broad-leaved forest soil.</title>
        <authorList>
            <person name="Lv Y."/>
        </authorList>
    </citation>
    <scope>NUCLEOTIDE SEQUENCE [LARGE SCALE GENOMIC DNA]</scope>
    <source>
        <strain evidence="1 2">GDMCC 1.1288</strain>
    </source>
</reference>
<evidence type="ECO:0000313" key="1">
    <source>
        <dbReference type="EMBL" id="RFS19472.1"/>
    </source>
</evidence>
<name>A0A3E1Y4C0_9BACT</name>
<accession>A0A3E1Y4C0</accession>
<dbReference type="AlphaFoldDB" id="A0A3E1Y4C0"/>